<dbReference type="SUPFAM" id="SSF48498">
    <property type="entry name" value="Tetracyclin repressor-like, C-terminal domain"/>
    <property type="match status" value="1"/>
</dbReference>
<dbReference type="GO" id="GO:0003677">
    <property type="term" value="F:DNA binding"/>
    <property type="evidence" value="ECO:0007669"/>
    <property type="project" value="UniProtKB-UniRule"/>
</dbReference>
<keyword evidence="5" id="KW-1185">Reference proteome</keyword>
<dbReference type="PANTHER" id="PTHR43479">
    <property type="entry name" value="ACREF/ENVCD OPERON REPRESSOR-RELATED"/>
    <property type="match status" value="1"/>
</dbReference>
<dbReference type="EMBL" id="OBQC01000004">
    <property type="protein sequence ID" value="SOC38096.1"/>
    <property type="molecule type" value="Genomic_DNA"/>
</dbReference>
<feature type="DNA-binding region" description="H-T-H motif" evidence="2">
    <location>
        <begin position="38"/>
        <end position="57"/>
    </location>
</feature>
<evidence type="ECO:0000259" key="3">
    <source>
        <dbReference type="PROSITE" id="PS50977"/>
    </source>
</evidence>
<feature type="domain" description="HTH tetR-type" evidence="3">
    <location>
        <begin position="15"/>
        <end position="75"/>
    </location>
</feature>
<evidence type="ECO:0000313" key="4">
    <source>
        <dbReference type="EMBL" id="SOC38096.1"/>
    </source>
</evidence>
<dbReference type="AlphaFoldDB" id="A0A285UBZ7"/>
<evidence type="ECO:0000256" key="1">
    <source>
        <dbReference type="ARBA" id="ARBA00023125"/>
    </source>
</evidence>
<dbReference type="Pfam" id="PF00440">
    <property type="entry name" value="TetR_N"/>
    <property type="match status" value="1"/>
</dbReference>
<organism evidence="4 5">
    <name type="scientific">Ureibacillus acetophenoni</name>
    <dbReference type="NCBI Taxonomy" id="614649"/>
    <lineage>
        <taxon>Bacteria</taxon>
        <taxon>Bacillati</taxon>
        <taxon>Bacillota</taxon>
        <taxon>Bacilli</taxon>
        <taxon>Bacillales</taxon>
        <taxon>Caryophanaceae</taxon>
        <taxon>Ureibacillus</taxon>
    </lineage>
</organism>
<dbReference type="SUPFAM" id="SSF46689">
    <property type="entry name" value="Homeodomain-like"/>
    <property type="match status" value="1"/>
</dbReference>
<dbReference type="InterPro" id="IPR009057">
    <property type="entry name" value="Homeodomain-like_sf"/>
</dbReference>
<gene>
    <name evidence="4" type="ORF">SAMN05877842_10417</name>
</gene>
<dbReference type="InterPro" id="IPR001647">
    <property type="entry name" value="HTH_TetR"/>
</dbReference>
<keyword evidence="1 2" id="KW-0238">DNA-binding</keyword>
<dbReference type="InterPro" id="IPR036271">
    <property type="entry name" value="Tet_transcr_reg_TetR-rel_C_sf"/>
</dbReference>
<sequence length="203" mass="23600">MERTGDLTKKQQQAYQTRKKLLDAGSEMFLIHGFQKCTMTQIIKKAQVGYGTAYVYFPNKDTLFAELIDHIVVEMKEVANIPFQPTSTDEAIDQIYHQTLNFLTAGLSKKKVFLVIEEAIGLSPIVHQKWQNVRDEFTQSIERDIRFVQEQGLAKKEIIPAIIAKSWFHMNEQMLWELIKNEDFDVSEIARNITTLYTKGLYY</sequence>
<dbReference type="Gene3D" id="1.10.357.10">
    <property type="entry name" value="Tetracycline Repressor, domain 2"/>
    <property type="match status" value="1"/>
</dbReference>
<protein>
    <submittedName>
        <fullName evidence="4">TetR family transcriptional regulator</fullName>
    </submittedName>
</protein>
<accession>A0A285UBZ7</accession>
<proteinExistence type="predicted"/>
<name>A0A285UBZ7_9BACL</name>
<dbReference type="PRINTS" id="PR00455">
    <property type="entry name" value="HTHTETR"/>
</dbReference>
<dbReference type="Proteomes" id="UP000219252">
    <property type="component" value="Unassembled WGS sequence"/>
</dbReference>
<dbReference type="OrthoDB" id="2720430at2"/>
<dbReference type="InterPro" id="IPR050624">
    <property type="entry name" value="HTH-type_Tx_Regulator"/>
</dbReference>
<dbReference type="PANTHER" id="PTHR43479:SF7">
    <property type="entry name" value="TETR-FAMILY TRANSCRIPTIONAL REGULATOR"/>
    <property type="match status" value="1"/>
</dbReference>
<dbReference type="Gene3D" id="1.10.10.60">
    <property type="entry name" value="Homeodomain-like"/>
    <property type="match status" value="1"/>
</dbReference>
<dbReference type="PROSITE" id="PS01081">
    <property type="entry name" value="HTH_TETR_1"/>
    <property type="match status" value="1"/>
</dbReference>
<dbReference type="InterPro" id="IPR023772">
    <property type="entry name" value="DNA-bd_HTH_TetR-type_CS"/>
</dbReference>
<dbReference type="RefSeq" id="WP_097149024.1">
    <property type="nucleotide sequence ID" value="NZ_OBQC01000004.1"/>
</dbReference>
<dbReference type="PROSITE" id="PS50977">
    <property type="entry name" value="HTH_TETR_2"/>
    <property type="match status" value="1"/>
</dbReference>
<reference evidence="5" key="1">
    <citation type="submission" date="2017-08" db="EMBL/GenBank/DDBJ databases">
        <authorList>
            <person name="Varghese N."/>
            <person name="Submissions S."/>
        </authorList>
    </citation>
    <scope>NUCLEOTIDE SEQUENCE [LARGE SCALE GENOMIC DNA]</scope>
    <source>
        <strain evidence="5">JC23</strain>
    </source>
</reference>
<evidence type="ECO:0000256" key="2">
    <source>
        <dbReference type="PROSITE-ProRule" id="PRU00335"/>
    </source>
</evidence>
<evidence type="ECO:0000313" key="5">
    <source>
        <dbReference type="Proteomes" id="UP000219252"/>
    </source>
</evidence>